<accession>A0A1V6MI61</accession>
<gene>
    <name evidence="2" type="ORF">BM536_036800</name>
</gene>
<feature type="region of interest" description="Disordered" evidence="1">
    <location>
        <begin position="1"/>
        <end position="65"/>
    </location>
</feature>
<organism evidence="2 3">
    <name type="scientific">Streptomyces phaeoluteigriseus</name>
    <dbReference type="NCBI Taxonomy" id="114686"/>
    <lineage>
        <taxon>Bacteria</taxon>
        <taxon>Bacillati</taxon>
        <taxon>Actinomycetota</taxon>
        <taxon>Actinomycetes</taxon>
        <taxon>Kitasatosporales</taxon>
        <taxon>Streptomycetaceae</taxon>
        <taxon>Streptomyces</taxon>
        <taxon>Streptomyces aurantiacus group</taxon>
    </lineage>
</organism>
<evidence type="ECO:0000313" key="2">
    <source>
        <dbReference type="EMBL" id="OQD52003.1"/>
    </source>
</evidence>
<reference evidence="3" key="1">
    <citation type="submission" date="2016-11" db="EMBL/GenBank/DDBJ databases">
        <authorList>
            <person name="Schniete J.K."/>
            <person name="Salih T."/>
            <person name="Algora Gallardo L."/>
            <person name="Martinez Fernandez S."/>
            <person name="Herron P.R."/>
        </authorList>
    </citation>
    <scope>NUCLEOTIDE SEQUENCE [LARGE SCALE GENOMIC DNA]</scope>
    <source>
        <strain evidence="3">DSM 41896</strain>
    </source>
</reference>
<dbReference type="AlphaFoldDB" id="A0A1V6MI61"/>
<evidence type="ECO:0000313" key="3">
    <source>
        <dbReference type="Proteomes" id="UP000184286"/>
    </source>
</evidence>
<comment type="caution">
    <text evidence="2">The sequence shown here is derived from an EMBL/GenBank/DDBJ whole genome shotgun (WGS) entry which is preliminary data.</text>
</comment>
<dbReference type="RefSeq" id="WP_073497774.1">
    <property type="nucleotide sequence ID" value="NZ_MPOH02000023.1"/>
</dbReference>
<name>A0A1V6MI61_9ACTN</name>
<feature type="compositionally biased region" description="Gly residues" evidence="1">
    <location>
        <begin position="1"/>
        <end position="10"/>
    </location>
</feature>
<proteinExistence type="predicted"/>
<dbReference type="EMBL" id="MPOH02000023">
    <property type="protein sequence ID" value="OQD52003.1"/>
    <property type="molecule type" value="Genomic_DNA"/>
</dbReference>
<evidence type="ECO:0000256" key="1">
    <source>
        <dbReference type="SAM" id="MobiDB-lite"/>
    </source>
</evidence>
<feature type="compositionally biased region" description="Basic and acidic residues" evidence="1">
    <location>
        <begin position="13"/>
        <end position="37"/>
    </location>
</feature>
<reference evidence="2 3" key="2">
    <citation type="submission" date="2017-02" db="EMBL/GenBank/DDBJ databases">
        <title>Draft genome sequence of Streptomyces phaeoluteigriseus type strain DSM41896.</title>
        <authorList>
            <person name="Salih T.S."/>
            <person name="Algora Gallardo L."/>
            <person name="Melo Santos T."/>
            <person name="Filgueira Martinez S."/>
            <person name="Herron P.R."/>
        </authorList>
    </citation>
    <scope>NUCLEOTIDE SEQUENCE [LARGE SCALE GENOMIC DNA]</scope>
    <source>
        <strain evidence="2 3">DSM 41896</strain>
    </source>
</reference>
<protein>
    <submittedName>
        <fullName evidence="2">Uncharacterized protein</fullName>
    </submittedName>
</protein>
<sequence length="65" mass="6745">MRGEELGGQAGQDEARRQEQAVRQDDAGDQCAGRDGEPAPASDAAVRAHAAGVVDHRARPAPVRG</sequence>
<dbReference type="Proteomes" id="UP000184286">
    <property type="component" value="Unassembled WGS sequence"/>
</dbReference>